<dbReference type="WBParaSite" id="ECPE_0000744401-mRNA-1">
    <property type="protein sequence ID" value="ECPE_0000744401-mRNA-1"/>
    <property type="gene ID" value="ECPE_0000744401"/>
</dbReference>
<evidence type="ECO:0000256" key="1">
    <source>
        <dbReference type="SAM" id="MobiDB-lite"/>
    </source>
</evidence>
<evidence type="ECO:0000313" key="4">
    <source>
        <dbReference type="WBParaSite" id="ECPE_0000744401-mRNA-1"/>
    </source>
</evidence>
<accession>A0A183AKE3</accession>
<sequence>MKETNYLLEFVKPLDAGEPLITPVIPVPVSDSADNSIEASCVKIDSSPKPMVALSSTSSIVTTNTTGASTVVSVKDSIETCGAARSQTSVISLDHFSPDSTSKENIPAPAIAAKSLKLEPLSECMSLTSTTFPTTMDATESVSRPTVSENTVDPQLIAATLSSVPPPPSLTLTKLLAGPSSWGSSASSSSSAVDSQTAFVPKLSPGHQSSCVVSTAAHSTTHSHNINTTNSINNTVTTTTTADEIQHTSALLVSTASEPPENDHMITANTETLPAHTSSSSGLAFASRSQPPLIPAPLMLSGSLALTQLLPYENGSGLLTPTTQSTAMLPLLASPGPSGLYTPGLLTSLCTTPTNAAGTFSLLSPASSALLTTGFEAASSALGSTFLSSPSCYPPSSNVATTNGTLLSGDTAGLEAQGDTCFPDVNIGSGDTTSRVAIKPAPTPPSVASSSSDTAHLSMAPIGSYAPDTTVTDDTNA</sequence>
<feature type="region of interest" description="Disordered" evidence="1">
    <location>
        <begin position="433"/>
        <end position="477"/>
    </location>
</feature>
<keyword evidence="3" id="KW-1185">Reference proteome</keyword>
<dbReference type="EMBL" id="UZAN01044581">
    <property type="protein sequence ID" value="VDP81072.1"/>
    <property type="molecule type" value="Genomic_DNA"/>
</dbReference>
<gene>
    <name evidence="2" type="ORF">ECPE_LOCUS7428</name>
</gene>
<dbReference type="AlphaFoldDB" id="A0A183AKE3"/>
<dbReference type="Proteomes" id="UP000272942">
    <property type="component" value="Unassembled WGS sequence"/>
</dbReference>
<name>A0A183AKE3_9TREM</name>
<evidence type="ECO:0000313" key="3">
    <source>
        <dbReference type="Proteomes" id="UP000272942"/>
    </source>
</evidence>
<reference evidence="4" key="1">
    <citation type="submission" date="2016-06" db="UniProtKB">
        <authorList>
            <consortium name="WormBaseParasite"/>
        </authorList>
    </citation>
    <scope>IDENTIFICATION</scope>
</reference>
<evidence type="ECO:0000313" key="2">
    <source>
        <dbReference type="EMBL" id="VDP81072.1"/>
    </source>
</evidence>
<reference evidence="2 3" key="2">
    <citation type="submission" date="2018-11" db="EMBL/GenBank/DDBJ databases">
        <authorList>
            <consortium name="Pathogen Informatics"/>
        </authorList>
    </citation>
    <scope>NUCLEOTIDE SEQUENCE [LARGE SCALE GENOMIC DNA]</scope>
    <source>
        <strain evidence="2 3">Egypt</strain>
    </source>
</reference>
<protein>
    <submittedName>
        <fullName evidence="2 4">Uncharacterized protein</fullName>
    </submittedName>
</protein>
<proteinExistence type="predicted"/>
<feature type="compositionally biased region" description="Low complexity" evidence="1">
    <location>
        <begin position="446"/>
        <end position="460"/>
    </location>
</feature>
<feature type="compositionally biased region" description="Polar residues" evidence="1">
    <location>
        <begin position="467"/>
        <end position="477"/>
    </location>
</feature>
<organism evidence="4">
    <name type="scientific">Echinostoma caproni</name>
    <dbReference type="NCBI Taxonomy" id="27848"/>
    <lineage>
        <taxon>Eukaryota</taxon>
        <taxon>Metazoa</taxon>
        <taxon>Spiralia</taxon>
        <taxon>Lophotrochozoa</taxon>
        <taxon>Platyhelminthes</taxon>
        <taxon>Trematoda</taxon>
        <taxon>Digenea</taxon>
        <taxon>Plagiorchiida</taxon>
        <taxon>Echinostomata</taxon>
        <taxon>Echinostomatoidea</taxon>
        <taxon>Echinostomatidae</taxon>
        <taxon>Echinostoma</taxon>
    </lineage>
</organism>